<accession>A0A2N2E9R4</accession>
<organism evidence="2 3">
    <name type="scientific">Candidatus Falkowbacteria bacterium HGW-Falkowbacteria-1</name>
    <dbReference type="NCBI Taxonomy" id="2013768"/>
    <lineage>
        <taxon>Bacteria</taxon>
        <taxon>Candidatus Falkowiibacteriota</taxon>
    </lineage>
</organism>
<evidence type="ECO:0000313" key="3">
    <source>
        <dbReference type="Proteomes" id="UP000233517"/>
    </source>
</evidence>
<dbReference type="AlphaFoldDB" id="A0A2N2E9R4"/>
<comment type="caution">
    <text evidence="2">The sequence shown here is derived from an EMBL/GenBank/DDBJ whole genome shotgun (WGS) entry which is preliminary data.</text>
</comment>
<protein>
    <submittedName>
        <fullName evidence="2">Uncharacterized protein</fullName>
    </submittedName>
</protein>
<evidence type="ECO:0000256" key="1">
    <source>
        <dbReference type="SAM" id="Coils"/>
    </source>
</evidence>
<keyword evidence="1" id="KW-0175">Coiled coil</keyword>
<proteinExistence type="predicted"/>
<dbReference type="EMBL" id="PHAI01000002">
    <property type="protein sequence ID" value="PKM91418.1"/>
    <property type="molecule type" value="Genomic_DNA"/>
</dbReference>
<feature type="coiled-coil region" evidence="1">
    <location>
        <begin position="231"/>
        <end position="273"/>
    </location>
</feature>
<reference evidence="2 3" key="1">
    <citation type="journal article" date="2017" name="ISME J.">
        <title>Potential for microbial H2 and metal transformations associated with novel bacteria and archaea in deep terrestrial subsurface sediments.</title>
        <authorList>
            <person name="Hernsdorf A.W."/>
            <person name="Amano Y."/>
            <person name="Miyakawa K."/>
            <person name="Ise K."/>
            <person name="Suzuki Y."/>
            <person name="Anantharaman K."/>
            <person name="Probst A."/>
            <person name="Burstein D."/>
            <person name="Thomas B.C."/>
            <person name="Banfield J.F."/>
        </authorList>
    </citation>
    <scope>NUCLEOTIDE SEQUENCE [LARGE SCALE GENOMIC DNA]</scope>
    <source>
        <strain evidence="2">HGW-Falkowbacteria-1</strain>
    </source>
</reference>
<sequence>MIKILGRIELPQENKKERYLGIEESVKILKLELNGISRKVNESYGAILDESACLTMDGQDLDLHNKALKSKEMAWASESGMDIEEWKAKRERNPANIAEMAVTVLLHKLIGDKFIVARASKYDDYEHGVDNVLIDKKTGAVVCGFDQVLGIGKDDGSDKKRDKIKNILLKGGAKLEYGVTLDENQKIKRQKIKNIPAFFLGISKEDLMKLVVDLKENKEKEVGGEILTKILNSLKEQHQAAKSLLNELMGSNNEELLRNIDKFEQLLVSLEEGF</sequence>
<gene>
    <name evidence="2" type="ORF">CVU82_02375</name>
</gene>
<name>A0A2N2E9R4_9BACT</name>
<evidence type="ECO:0000313" key="2">
    <source>
        <dbReference type="EMBL" id="PKM91418.1"/>
    </source>
</evidence>
<dbReference type="Proteomes" id="UP000233517">
    <property type="component" value="Unassembled WGS sequence"/>
</dbReference>